<accession>A0A382F816</accession>
<dbReference type="AlphaFoldDB" id="A0A382F816"/>
<organism evidence="1">
    <name type="scientific">marine metagenome</name>
    <dbReference type="NCBI Taxonomy" id="408172"/>
    <lineage>
        <taxon>unclassified sequences</taxon>
        <taxon>metagenomes</taxon>
        <taxon>ecological metagenomes</taxon>
    </lineage>
</organism>
<dbReference type="EMBL" id="UINC01048533">
    <property type="protein sequence ID" value="SVB59178.1"/>
    <property type="molecule type" value="Genomic_DNA"/>
</dbReference>
<reference evidence="1" key="1">
    <citation type="submission" date="2018-05" db="EMBL/GenBank/DDBJ databases">
        <authorList>
            <person name="Lanie J.A."/>
            <person name="Ng W.-L."/>
            <person name="Kazmierczak K.M."/>
            <person name="Andrzejewski T.M."/>
            <person name="Davidsen T.M."/>
            <person name="Wayne K.J."/>
            <person name="Tettelin H."/>
            <person name="Glass J.I."/>
            <person name="Rusch D."/>
            <person name="Podicherti R."/>
            <person name="Tsui H.-C.T."/>
            <person name="Winkler M.E."/>
        </authorList>
    </citation>
    <scope>NUCLEOTIDE SEQUENCE</scope>
</reference>
<evidence type="ECO:0000313" key="1">
    <source>
        <dbReference type="EMBL" id="SVB59178.1"/>
    </source>
</evidence>
<name>A0A382F816_9ZZZZ</name>
<proteinExistence type="predicted"/>
<gene>
    <name evidence="1" type="ORF">METZ01_LOCUS212032</name>
</gene>
<protein>
    <submittedName>
        <fullName evidence="1">Uncharacterized protein</fullName>
    </submittedName>
</protein>
<sequence length="45" mass="5147">MLSYNREQRPARKNTESIAGKPLIYPIKISDKIGTVAELEWGDRT</sequence>